<proteinExistence type="predicted"/>
<reference evidence="2" key="1">
    <citation type="submission" date="2023-06" db="EMBL/GenBank/DDBJ databases">
        <title>Genome-scale phylogeny and comparative genomics of the fungal order Sordariales.</title>
        <authorList>
            <consortium name="Lawrence Berkeley National Laboratory"/>
            <person name="Hensen N."/>
            <person name="Bonometti L."/>
            <person name="Westerberg I."/>
            <person name="Brannstrom I.O."/>
            <person name="Guillou S."/>
            <person name="Cros-Aarteil S."/>
            <person name="Calhoun S."/>
            <person name="Haridas S."/>
            <person name="Kuo A."/>
            <person name="Mondo S."/>
            <person name="Pangilinan J."/>
            <person name="Riley R."/>
            <person name="Labutti K."/>
            <person name="Andreopoulos B."/>
            <person name="Lipzen A."/>
            <person name="Chen C."/>
            <person name="Yanf M."/>
            <person name="Daum C."/>
            <person name="Ng V."/>
            <person name="Clum A."/>
            <person name="Steindorff A."/>
            <person name="Ohm R."/>
            <person name="Martin F."/>
            <person name="Silar P."/>
            <person name="Natvig D."/>
            <person name="Lalanne C."/>
            <person name="Gautier V."/>
            <person name="Ament-Velasquez S.L."/>
            <person name="Kruys A."/>
            <person name="Hutchinson M.I."/>
            <person name="Powell A.J."/>
            <person name="Barry K."/>
            <person name="Miller A.N."/>
            <person name="Grigoriev I.V."/>
            <person name="Debuchy R."/>
            <person name="Gladieux P."/>
            <person name="Thoren M.H."/>
            <person name="Johannesson H."/>
        </authorList>
    </citation>
    <scope>NUCLEOTIDE SEQUENCE</scope>
    <source>
        <strain evidence="2">CBS 606.72</strain>
    </source>
</reference>
<evidence type="ECO:0000313" key="2">
    <source>
        <dbReference type="EMBL" id="KAK0619119.1"/>
    </source>
</evidence>
<gene>
    <name evidence="2" type="ORF">B0T14DRAFT_566010</name>
</gene>
<evidence type="ECO:0000256" key="1">
    <source>
        <dbReference type="SAM" id="MobiDB-lite"/>
    </source>
</evidence>
<accession>A0AA39WPC3</accession>
<name>A0AA39WPC3_9PEZI</name>
<feature type="region of interest" description="Disordered" evidence="1">
    <location>
        <begin position="65"/>
        <end position="100"/>
    </location>
</feature>
<dbReference type="AlphaFoldDB" id="A0AA39WPC3"/>
<dbReference type="EMBL" id="JAULSU010000004">
    <property type="protein sequence ID" value="KAK0619119.1"/>
    <property type="molecule type" value="Genomic_DNA"/>
</dbReference>
<protein>
    <submittedName>
        <fullName evidence="2">Uncharacterized protein</fullName>
    </submittedName>
</protein>
<evidence type="ECO:0000313" key="3">
    <source>
        <dbReference type="Proteomes" id="UP001175000"/>
    </source>
</evidence>
<keyword evidence="3" id="KW-1185">Reference proteome</keyword>
<organism evidence="2 3">
    <name type="scientific">Immersiella caudata</name>
    <dbReference type="NCBI Taxonomy" id="314043"/>
    <lineage>
        <taxon>Eukaryota</taxon>
        <taxon>Fungi</taxon>
        <taxon>Dikarya</taxon>
        <taxon>Ascomycota</taxon>
        <taxon>Pezizomycotina</taxon>
        <taxon>Sordariomycetes</taxon>
        <taxon>Sordariomycetidae</taxon>
        <taxon>Sordariales</taxon>
        <taxon>Lasiosphaeriaceae</taxon>
        <taxon>Immersiella</taxon>
    </lineage>
</organism>
<dbReference type="Proteomes" id="UP001175000">
    <property type="component" value="Unassembled WGS sequence"/>
</dbReference>
<feature type="region of interest" description="Disordered" evidence="1">
    <location>
        <begin position="1"/>
        <end position="39"/>
    </location>
</feature>
<comment type="caution">
    <text evidence="2">The sequence shown here is derived from an EMBL/GenBank/DDBJ whole genome shotgun (WGS) entry which is preliminary data.</text>
</comment>
<feature type="compositionally biased region" description="Polar residues" evidence="1">
    <location>
        <begin position="1"/>
        <end position="24"/>
    </location>
</feature>
<sequence>MSSTPPAGSDPQNGSEETQVSDGGSATAPPNAVQQQPDAPTIADLLLEIRETNKILRALVTQKALSTDTHPQPDSAVGDAPDGEDTDAAPPLSSPPVGLCATTDHAREARDSLWRKASQLTDEMIRAVFEMEPERAVALRDSFFETLHPEPNIQFHISLLTPEALKLSRGYMMAVPILLTPTTGVLWAGVPRFQGSYHSDASSNPVQWEGLPAEIQSALEKAWPLTFKVEWTIHLNITSSVVGFHCTGSTTLAIGGIAGQLPVHPVDL</sequence>